<dbReference type="InterPro" id="IPR052708">
    <property type="entry name" value="PxpC"/>
</dbReference>
<evidence type="ECO:0000256" key="2">
    <source>
        <dbReference type="ARBA" id="ARBA00022801"/>
    </source>
</evidence>
<gene>
    <name evidence="5" type="ORF">ACFQBM_14675</name>
</gene>
<sequence>MRIIRAGLQTSVQDLGRSGSMRYGVPRGGAADPVAMQLANLLLGNPPGNPVLEVTLDGPSIEFQCDISIAIVGAQFDLALNGEPVECDRVLQIESGDRLTFGRLLSGARAYIALAGQMKLPAIFGSHSTSIIAGFGGLCGRAIEKGDAIEILEARTVDHRRLEGEYRLRYTRHPQLRVVTGAEENHFGREAIDHFYSQTYQVTAQSNRMGIRLAGDALRRGNQSQVVSSGLCPGTVQIPPDGRPIISFIEGQTIGGYPRIAHVISADLHLLGQLQANDRLDFTPVSVAQAHKILEVKSGLLERLMAEFPGNDN</sequence>
<evidence type="ECO:0000256" key="1">
    <source>
        <dbReference type="ARBA" id="ARBA00022741"/>
    </source>
</evidence>
<evidence type="ECO:0000256" key="3">
    <source>
        <dbReference type="ARBA" id="ARBA00022840"/>
    </source>
</evidence>
<protein>
    <submittedName>
        <fullName evidence="5">Biotin-dependent carboxyltransferase family protein</fullName>
    </submittedName>
</protein>
<dbReference type="PANTHER" id="PTHR43309">
    <property type="entry name" value="5-OXOPROLINASE SUBUNIT C"/>
    <property type="match status" value="1"/>
</dbReference>
<keyword evidence="1" id="KW-0547">Nucleotide-binding</keyword>
<keyword evidence="3" id="KW-0067">ATP-binding</keyword>
<reference evidence="6" key="1">
    <citation type="journal article" date="2019" name="Int. J. Syst. Evol. Microbiol.">
        <title>The Global Catalogue of Microorganisms (GCM) 10K type strain sequencing project: providing services to taxonomists for standard genome sequencing and annotation.</title>
        <authorList>
            <consortium name="The Broad Institute Genomics Platform"/>
            <consortium name="The Broad Institute Genome Sequencing Center for Infectious Disease"/>
            <person name="Wu L."/>
            <person name="Ma J."/>
        </authorList>
    </citation>
    <scope>NUCLEOTIDE SEQUENCE [LARGE SCALE GENOMIC DNA]</scope>
    <source>
        <strain evidence="6">CGMCC 1.13718</strain>
    </source>
</reference>
<name>A0ABW1YP29_9GAMM</name>
<organism evidence="5 6">
    <name type="scientific">Microbulbifer taiwanensis</name>
    <dbReference type="NCBI Taxonomy" id="986746"/>
    <lineage>
        <taxon>Bacteria</taxon>
        <taxon>Pseudomonadati</taxon>
        <taxon>Pseudomonadota</taxon>
        <taxon>Gammaproteobacteria</taxon>
        <taxon>Cellvibrionales</taxon>
        <taxon>Microbulbiferaceae</taxon>
        <taxon>Microbulbifer</taxon>
    </lineage>
</organism>
<dbReference type="InterPro" id="IPR003778">
    <property type="entry name" value="CT_A_B"/>
</dbReference>
<dbReference type="EMBL" id="JBHSVR010000001">
    <property type="protein sequence ID" value="MFC6634534.1"/>
    <property type="molecule type" value="Genomic_DNA"/>
</dbReference>
<dbReference type="PANTHER" id="PTHR43309:SF3">
    <property type="entry name" value="5-OXOPROLINASE SUBUNIT C"/>
    <property type="match status" value="1"/>
</dbReference>
<proteinExistence type="predicted"/>
<dbReference type="RefSeq" id="WP_226865470.1">
    <property type="nucleotide sequence ID" value="NZ_JACZFR010000067.1"/>
</dbReference>
<comment type="caution">
    <text evidence="5">The sequence shown here is derived from an EMBL/GenBank/DDBJ whole genome shotgun (WGS) entry which is preliminary data.</text>
</comment>
<keyword evidence="2" id="KW-0378">Hydrolase</keyword>
<accession>A0ABW1YP29</accession>
<dbReference type="Gene3D" id="2.40.100.10">
    <property type="entry name" value="Cyclophilin-like"/>
    <property type="match status" value="1"/>
</dbReference>
<evidence type="ECO:0000259" key="4">
    <source>
        <dbReference type="SMART" id="SM00797"/>
    </source>
</evidence>
<keyword evidence="6" id="KW-1185">Reference proteome</keyword>
<dbReference type="Pfam" id="PF02626">
    <property type="entry name" value="CT_A_B"/>
    <property type="match status" value="1"/>
</dbReference>
<dbReference type="SUPFAM" id="SSF50891">
    <property type="entry name" value="Cyclophilin-like"/>
    <property type="match status" value="1"/>
</dbReference>
<evidence type="ECO:0000313" key="5">
    <source>
        <dbReference type="EMBL" id="MFC6634534.1"/>
    </source>
</evidence>
<dbReference type="NCBIfam" id="TIGR00724">
    <property type="entry name" value="urea_amlyse_rel"/>
    <property type="match status" value="1"/>
</dbReference>
<evidence type="ECO:0000313" key="6">
    <source>
        <dbReference type="Proteomes" id="UP001596425"/>
    </source>
</evidence>
<dbReference type="Proteomes" id="UP001596425">
    <property type="component" value="Unassembled WGS sequence"/>
</dbReference>
<dbReference type="SMART" id="SM00797">
    <property type="entry name" value="AHS2"/>
    <property type="match status" value="1"/>
</dbReference>
<dbReference type="InterPro" id="IPR029000">
    <property type="entry name" value="Cyclophilin-like_dom_sf"/>
</dbReference>
<feature type="domain" description="Carboxyltransferase" evidence="4">
    <location>
        <begin position="22"/>
        <end position="301"/>
    </location>
</feature>